<comment type="caution">
    <text evidence="1">The sequence shown here is derived from an EMBL/GenBank/DDBJ whole genome shotgun (WGS) entry which is preliminary data.</text>
</comment>
<protein>
    <submittedName>
        <fullName evidence="1">Uncharacterized protein</fullName>
    </submittedName>
</protein>
<gene>
    <name evidence="1" type="ORF">QFC19_005187</name>
</gene>
<reference evidence="1" key="1">
    <citation type="submission" date="2023-04" db="EMBL/GenBank/DDBJ databases">
        <title>Draft Genome sequencing of Naganishia species isolated from polar environments using Oxford Nanopore Technology.</title>
        <authorList>
            <person name="Leo P."/>
            <person name="Venkateswaran K."/>
        </authorList>
    </citation>
    <scope>NUCLEOTIDE SEQUENCE</scope>
    <source>
        <strain evidence="1">MNA-CCFEE 5261</strain>
    </source>
</reference>
<dbReference type="Proteomes" id="UP001241377">
    <property type="component" value="Unassembled WGS sequence"/>
</dbReference>
<accession>A0ACC2VQW8</accession>
<evidence type="ECO:0000313" key="1">
    <source>
        <dbReference type="EMBL" id="KAJ9101414.1"/>
    </source>
</evidence>
<proteinExistence type="predicted"/>
<dbReference type="EMBL" id="JASBWR010000058">
    <property type="protein sequence ID" value="KAJ9101414.1"/>
    <property type="molecule type" value="Genomic_DNA"/>
</dbReference>
<evidence type="ECO:0000313" key="2">
    <source>
        <dbReference type="Proteomes" id="UP001241377"/>
    </source>
</evidence>
<name>A0ACC2VQW8_9TREE</name>
<organism evidence="1 2">
    <name type="scientific">Naganishia cerealis</name>
    <dbReference type="NCBI Taxonomy" id="610337"/>
    <lineage>
        <taxon>Eukaryota</taxon>
        <taxon>Fungi</taxon>
        <taxon>Dikarya</taxon>
        <taxon>Basidiomycota</taxon>
        <taxon>Agaricomycotina</taxon>
        <taxon>Tremellomycetes</taxon>
        <taxon>Filobasidiales</taxon>
        <taxon>Filobasidiaceae</taxon>
        <taxon>Naganishia</taxon>
    </lineage>
</organism>
<keyword evidence="2" id="KW-1185">Reference proteome</keyword>
<sequence>MSDGWNTIDSDAGVFTELVEKLQVPNVELDDIFSIDSDSLLQFAPLHGVIFLFKYGNIDRQYASDGNKPLAGTYDKDYQEKGIFFAKQTIQNACATQAVLNILMNSNIDLGPELSNFKSFVTGFDSEMTGDTISNSTLIRTVHNSFSAPPMIANDKRPPQHNYYDHDDGLFHFIGYQNIDGTLYELDGLKSYPIEHGPCTKETFPHAVSEVLMKRISMYSGELRFSLLAITHNRLEYFKQIDDAEAMSQEVVKREQWARENKLRRQDYTGLIGALVTSLASECSESEWTRLLKEAEHKGHVRMIQDYKSIRR</sequence>